<feature type="chain" id="PRO_5010179985" description="Outer membrane protein beta-barrel domain-containing protein" evidence="1">
    <location>
        <begin position="18"/>
        <end position="200"/>
    </location>
</feature>
<accession>A0A1H7HQN2</accession>
<name>A0A1H7HQN2_STIAU</name>
<keyword evidence="1" id="KW-0732">Signal</keyword>
<evidence type="ECO:0008006" key="4">
    <source>
        <dbReference type="Google" id="ProtNLM"/>
    </source>
</evidence>
<protein>
    <recommendedName>
        <fullName evidence="4">Outer membrane protein beta-barrel domain-containing protein</fullName>
    </recommendedName>
</protein>
<organism evidence="2 3">
    <name type="scientific">Stigmatella aurantiaca</name>
    <dbReference type="NCBI Taxonomy" id="41"/>
    <lineage>
        <taxon>Bacteria</taxon>
        <taxon>Pseudomonadati</taxon>
        <taxon>Myxococcota</taxon>
        <taxon>Myxococcia</taxon>
        <taxon>Myxococcales</taxon>
        <taxon>Cystobacterineae</taxon>
        <taxon>Archangiaceae</taxon>
        <taxon>Stigmatella</taxon>
    </lineage>
</organism>
<dbReference type="RefSeq" id="WP_075004934.1">
    <property type="nucleotide sequence ID" value="NZ_FOAP01000001.1"/>
</dbReference>
<dbReference type="EMBL" id="FOAP01000001">
    <property type="protein sequence ID" value="SEK50535.1"/>
    <property type="molecule type" value="Genomic_DNA"/>
</dbReference>
<dbReference type="AlphaFoldDB" id="A0A1H7HQN2"/>
<evidence type="ECO:0000313" key="2">
    <source>
        <dbReference type="EMBL" id="SEK50535.1"/>
    </source>
</evidence>
<feature type="signal peptide" evidence="1">
    <location>
        <begin position="1"/>
        <end position="17"/>
    </location>
</feature>
<evidence type="ECO:0000313" key="3">
    <source>
        <dbReference type="Proteomes" id="UP000182719"/>
    </source>
</evidence>
<proteinExistence type="predicted"/>
<keyword evidence="3" id="KW-1185">Reference proteome</keyword>
<reference evidence="3" key="1">
    <citation type="submission" date="2016-10" db="EMBL/GenBank/DDBJ databases">
        <authorList>
            <person name="Varghese N."/>
            <person name="Submissions S."/>
        </authorList>
    </citation>
    <scope>NUCLEOTIDE SEQUENCE [LARGE SCALE GENOMIC DNA]</scope>
    <source>
        <strain evidence="3">DSM 17044</strain>
    </source>
</reference>
<evidence type="ECO:0000256" key="1">
    <source>
        <dbReference type="SAM" id="SignalP"/>
    </source>
</evidence>
<gene>
    <name evidence="2" type="ORF">SAMN05444354_101739</name>
</gene>
<sequence>MRSSWLLLSAVMAPALAAAEGLGAHFALSAGAGRGLSGPSIPAGDTGLALLGGAYLELGSAFSLGIEAATYAHLSDLQSLRIILTEEGLLPLRRRETFGAWRLAPALEWRPDTGALRPRVSASLGFYRLSSHTLYASPFSRLNSDSTDAKGALGAGLSLGLDYFIHQKLGVGVTLHYDSVYNNFDQGLTSWASVAAGVRF</sequence>
<dbReference type="Gene3D" id="2.40.160.20">
    <property type="match status" value="1"/>
</dbReference>
<dbReference type="Proteomes" id="UP000182719">
    <property type="component" value="Unassembled WGS sequence"/>
</dbReference>